<accession>A0A9P4ID50</accession>
<dbReference type="InterPro" id="IPR036291">
    <property type="entry name" value="NAD(P)-bd_dom_sf"/>
</dbReference>
<dbReference type="EMBL" id="ML978127">
    <property type="protein sequence ID" value="KAF2097818.1"/>
    <property type="molecule type" value="Genomic_DNA"/>
</dbReference>
<gene>
    <name evidence="3" type="ORF">NA57DRAFT_66384</name>
</gene>
<organism evidence="3 4">
    <name type="scientific">Rhizodiscina lignyota</name>
    <dbReference type="NCBI Taxonomy" id="1504668"/>
    <lineage>
        <taxon>Eukaryota</taxon>
        <taxon>Fungi</taxon>
        <taxon>Dikarya</taxon>
        <taxon>Ascomycota</taxon>
        <taxon>Pezizomycotina</taxon>
        <taxon>Dothideomycetes</taxon>
        <taxon>Pleosporomycetidae</taxon>
        <taxon>Aulographales</taxon>
        <taxon>Rhizodiscinaceae</taxon>
        <taxon>Rhizodiscina</taxon>
    </lineage>
</organism>
<dbReference type="PANTHER" id="PTHR48079:SF6">
    <property type="entry name" value="NAD(P)-BINDING DOMAIN-CONTAINING PROTEIN-RELATED"/>
    <property type="match status" value="1"/>
</dbReference>
<dbReference type="InterPro" id="IPR001509">
    <property type="entry name" value="Epimerase_deHydtase"/>
</dbReference>
<feature type="domain" description="NAD-dependent epimerase/dehydratase" evidence="1">
    <location>
        <begin position="158"/>
        <end position="233"/>
    </location>
</feature>
<dbReference type="Pfam" id="PF13460">
    <property type="entry name" value="NAD_binding_10"/>
    <property type="match status" value="1"/>
</dbReference>
<feature type="domain" description="NAD(P)-binding" evidence="2">
    <location>
        <begin position="10"/>
        <end position="106"/>
    </location>
</feature>
<evidence type="ECO:0000313" key="4">
    <source>
        <dbReference type="Proteomes" id="UP000799772"/>
    </source>
</evidence>
<dbReference type="PANTHER" id="PTHR48079">
    <property type="entry name" value="PROTEIN YEEZ"/>
    <property type="match status" value="1"/>
</dbReference>
<proteinExistence type="predicted"/>
<dbReference type="Gene3D" id="3.40.50.720">
    <property type="entry name" value="NAD(P)-binding Rossmann-like Domain"/>
    <property type="match status" value="1"/>
</dbReference>
<reference evidence="3" key="1">
    <citation type="journal article" date="2020" name="Stud. Mycol.">
        <title>101 Dothideomycetes genomes: a test case for predicting lifestyles and emergence of pathogens.</title>
        <authorList>
            <person name="Haridas S."/>
            <person name="Albert R."/>
            <person name="Binder M."/>
            <person name="Bloem J."/>
            <person name="Labutti K."/>
            <person name="Salamov A."/>
            <person name="Andreopoulos B."/>
            <person name="Baker S."/>
            <person name="Barry K."/>
            <person name="Bills G."/>
            <person name="Bluhm B."/>
            <person name="Cannon C."/>
            <person name="Castanera R."/>
            <person name="Culley D."/>
            <person name="Daum C."/>
            <person name="Ezra D."/>
            <person name="Gonzalez J."/>
            <person name="Henrissat B."/>
            <person name="Kuo A."/>
            <person name="Liang C."/>
            <person name="Lipzen A."/>
            <person name="Lutzoni F."/>
            <person name="Magnuson J."/>
            <person name="Mondo S."/>
            <person name="Nolan M."/>
            <person name="Ohm R."/>
            <person name="Pangilinan J."/>
            <person name="Park H.-J."/>
            <person name="Ramirez L."/>
            <person name="Alfaro M."/>
            <person name="Sun H."/>
            <person name="Tritt A."/>
            <person name="Yoshinaga Y."/>
            <person name="Zwiers L.-H."/>
            <person name="Turgeon B."/>
            <person name="Goodwin S."/>
            <person name="Spatafora J."/>
            <person name="Crous P."/>
            <person name="Grigoriev I."/>
        </authorList>
    </citation>
    <scope>NUCLEOTIDE SEQUENCE</scope>
    <source>
        <strain evidence="3">CBS 133067</strain>
    </source>
</reference>
<dbReference type="Proteomes" id="UP000799772">
    <property type="component" value="Unassembled WGS sequence"/>
</dbReference>
<dbReference type="InterPro" id="IPR051783">
    <property type="entry name" value="NAD(P)-dependent_oxidoreduct"/>
</dbReference>
<dbReference type="GO" id="GO:0004029">
    <property type="term" value="F:aldehyde dehydrogenase (NAD+) activity"/>
    <property type="evidence" value="ECO:0007669"/>
    <property type="project" value="TreeGrafter"/>
</dbReference>
<dbReference type="InterPro" id="IPR016040">
    <property type="entry name" value="NAD(P)-bd_dom"/>
</dbReference>
<dbReference type="Pfam" id="PF01370">
    <property type="entry name" value="Epimerase"/>
    <property type="match status" value="1"/>
</dbReference>
<evidence type="ECO:0000259" key="2">
    <source>
        <dbReference type="Pfam" id="PF13460"/>
    </source>
</evidence>
<name>A0A9P4ID50_9PEZI</name>
<dbReference type="OrthoDB" id="2130169at2759"/>
<dbReference type="AlphaFoldDB" id="A0A9P4ID50"/>
<protein>
    <submittedName>
        <fullName evidence="3">NAD(P)-binding protein</fullName>
    </submittedName>
</protein>
<dbReference type="SUPFAM" id="SSF51735">
    <property type="entry name" value="NAD(P)-binding Rossmann-fold domains"/>
    <property type="match status" value="1"/>
</dbReference>
<evidence type="ECO:0000313" key="3">
    <source>
        <dbReference type="EMBL" id="KAF2097818.1"/>
    </source>
</evidence>
<comment type="caution">
    <text evidence="3">The sequence shown here is derived from an EMBL/GenBank/DDBJ whole genome shotgun (WGS) entry which is preliminary data.</text>
</comment>
<evidence type="ECO:0000259" key="1">
    <source>
        <dbReference type="Pfam" id="PF01370"/>
    </source>
</evidence>
<sequence>MAPKKLFITGTTGYIGGAVLGEILKRHGQALSITALLRSPSREYSEEYPTVNVVKGSFDDFDVISKAASEADIVIHAGDIDHEGCAKAILDGVAKRSERCFVIHLSGTGCISDKLEQTWEGKYNPHQWHDIAEIKEIYDLPPEAAHHTIDQWFMDADNDIVKTAIICPPDIYGEGTGIGNRATFLVPRYVEALLEHKEAFYLGEGNNIRAVTHIDDVVNLFILILEKAIEGGSGADWGREGFYFAVSDSVRWRDAAEAIAALGRKQGFLPRDAKAVSWTKDQVAALLPDAPGLVLYLWGSNSRGESARARKIGWKPAGPSFWESLDEDCRVAHAKAK</sequence>
<dbReference type="GO" id="GO:0005737">
    <property type="term" value="C:cytoplasm"/>
    <property type="evidence" value="ECO:0007669"/>
    <property type="project" value="TreeGrafter"/>
</dbReference>
<keyword evidence="4" id="KW-1185">Reference proteome</keyword>